<dbReference type="STRING" id="74649.A0A2P6Q1S0"/>
<gene>
    <name evidence="11" type="ORF">RchiOBHm_Chr6g0312551</name>
</gene>
<keyword evidence="7" id="KW-0539">Nucleus</keyword>
<dbReference type="PRINTS" id="PR00367">
    <property type="entry name" value="ETHRSPELEMNT"/>
</dbReference>
<dbReference type="PROSITE" id="PS51032">
    <property type="entry name" value="AP2_ERF"/>
    <property type="match status" value="1"/>
</dbReference>
<accession>A0A2P6Q1S0</accession>
<keyword evidence="5" id="KW-0010">Activator</keyword>
<dbReference type="GO" id="GO:0006950">
    <property type="term" value="P:response to stress"/>
    <property type="evidence" value="ECO:0007669"/>
    <property type="project" value="TreeGrafter"/>
</dbReference>
<organism evidence="11 12">
    <name type="scientific">Rosa chinensis</name>
    <name type="common">China rose</name>
    <dbReference type="NCBI Taxonomy" id="74649"/>
    <lineage>
        <taxon>Eukaryota</taxon>
        <taxon>Viridiplantae</taxon>
        <taxon>Streptophyta</taxon>
        <taxon>Embryophyta</taxon>
        <taxon>Tracheophyta</taxon>
        <taxon>Spermatophyta</taxon>
        <taxon>Magnoliopsida</taxon>
        <taxon>eudicotyledons</taxon>
        <taxon>Gunneridae</taxon>
        <taxon>Pentapetalae</taxon>
        <taxon>rosids</taxon>
        <taxon>fabids</taxon>
        <taxon>Rosales</taxon>
        <taxon>Rosaceae</taxon>
        <taxon>Rosoideae</taxon>
        <taxon>Rosoideae incertae sedis</taxon>
        <taxon>Rosa</taxon>
    </lineage>
</organism>
<evidence type="ECO:0000256" key="3">
    <source>
        <dbReference type="ARBA" id="ARBA00023016"/>
    </source>
</evidence>
<dbReference type="SUPFAM" id="SSF54171">
    <property type="entry name" value="DNA-binding domain"/>
    <property type="match status" value="1"/>
</dbReference>
<name>A0A2P6Q1S0_ROSCH</name>
<comment type="caution">
    <text evidence="11">The sequence shown here is derived from an EMBL/GenBank/DDBJ whole genome shotgun (WGS) entry which is preliminary data.</text>
</comment>
<evidence type="ECO:0000256" key="1">
    <source>
        <dbReference type="ARBA" id="ARBA00004123"/>
    </source>
</evidence>
<keyword evidence="6" id="KW-0804">Transcription</keyword>
<comment type="subcellular location">
    <subcellularLocation>
        <location evidence="1">Nucleus</location>
    </subcellularLocation>
</comment>
<dbReference type="InterPro" id="IPR016177">
    <property type="entry name" value="DNA-bd_dom_sf"/>
</dbReference>
<evidence type="ECO:0000256" key="4">
    <source>
        <dbReference type="ARBA" id="ARBA00023125"/>
    </source>
</evidence>
<dbReference type="AlphaFoldDB" id="A0A2P6Q1S0"/>
<keyword evidence="3" id="KW-0346">Stress response</keyword>
<dbReference type="GO" id="GO:0005634">
    <property type="term" value="C:nucleus"/>
    <property type="evidence" value="ECO:0007669"/>
    <property type="project" value="UniProtKB-SubCell"/>
</dbReference>
<evidence type="ECO:0000256" key="5">
    <source>
        <dbReference type="ARBA" id="ARBA00023159"/>
    </source>
</evidence>
<dbReference type="SMART" id="SM00380">
    <property type="entry name" value="AP2"/>
    <property type="match status" value="1"/>
</dbReference>
<protein>
    <submittedName>
        <fullName evidence="11">Putative transcription factor AP2-EREBP family</fullName>
    </submittedName>
</protein>
<feature type="compositionally biased region" description="Basic and acidic residues" evidence="9">
    <location>
        <begin position="7"/>
        <end position="21"/>
    </location>
</feature>
<feature type="region of interest" description="Disordered" evidence="9">
    <location>
        <begin position="37"/>
        <end position="68"/>
    </location>
</feature>
<dbReference type="Gene3D" id="3.30.730.10">
    <property type="entry name" value="AP2/ERF domain"/>
    <property type="match status" value="1"/>
</dbReference>
<dbReference type="GO" id="GO:0045893">
    <property type="term" value="P:positive regulation of DNA-templated transcription"/>
    <property type="evidence" value="ECO:0007669"/>
    <property type="project" value="TreeGrafter"/>
</dbReference>
<keyword evidence="4" id="KW-0238">DNA-binding</keyword>
<evidence type="ECO:0000256" key="9">
    <source>
        <dbReference type="SAM" id="MobiDB-lite"/>
    </source>
</evidence>
<feature type="region of interest" description="Disordered" evidence="9">
    <location>
        <begin position="1"/>
        <end position="21"/>
    </location>
</feature>
<comment type="similarity">
    <text evidence="8">Belongs to the AP2/ERF transcription factor family. ERF subfamily.</text>
</comment>
<dbReference type="OMA" id="NTSPAIH"/>
<reference evidence="11 12" key="1">
    <citation type="journal article" date="2018" name="Nat. Genet.">
        <title>The Rosa genome provides new insights in the design of modern roses.</title>
        <authorList>
            <person name="Bendahmane M."/>
        </authorList>
    </citation>
    <scope>NUCLEOTIDE SEQUENCE [LARGE SCALE GENOMIC DNA]</scope>
    <source>
        <strain evidence="12">cv. Old Blush</strain>
    </source>
</reference>
<evidence type="ECO:0000259" key="10">
    <source>
        <dbReference type="PROSITE" id="PS51032"/>
    </source>
</evidence>
<evidence type="ECO:0000256" key="2">
    <source>
        <dbReference type="ARBA" id="ARBA00023015"/>
    </source>
</evidence>
<sequence>MMPESSDGDRQMGKRPRVDDTLVKWDKYNENSDFAKDGFVNRMPHKMPTTGARKGCMRGKGGPENLNSSYRGVSQGIWGKWVSESRVPSSNTHGLTLKKVARSWLGTFDTAVEVALAYDKAAKAMYGPVARLNFPKSLETSISDETTES</sequence>
<evidence type="ECO:0000256" key="8">
    <source>
        <dbReference type="ARBA" id="ARBA00024343"/>
    </source>
</evidence>
<dbReference type="Gramene" id="PRQ28117">
    <property type="protein sequence ID" value="PRQ28117"/>
    <property type="gene ID" value="RchiOBHm_Chr6g0312551"/>
</dbReference>
<dbReference type="PANTHER" id="PTHR31241">
    <property type="entry name" value="DEHYDRATION-RESPONSIVE ELEMENT-BINDING PROTEIN 2C"/>
    <property type="match status" value="1"/>
</dbReference>
<evidence type="ECO:0000256" key="7">
    <source>
        <dbReference type="ARBA" id="ARBA00023242"/>
    </source>
</evidence>
<evidence type="ECO:0000256" key="6">
    <source>
        <dbReference type="ARBA" id="ARBA00023163"/>
    </source>
</evidence>
<keyword evidence="2" id="KW-0805">Transcription regulation</keyword>
<proteinExistence type="inferred from homology"/>
<dbReference type="CDD" id="cd00018">
    <property type="entry name" value="AP2"/>
    <property type="match status" value="1"/>
</dbReference>
<evidence type="ECO:0000313" key="11">
    <source>
        <dbReference type="EMBL" id="PRQ28117.1"/>
    </source>
</evidence>
<dbReference type="InterPro" id="IPR001471">
    <property type="entry name" value="AP2/ERF_dom"/>
</dbReference>
<keyword evidence="12" id="KW-1185">Reference proteome</keyword>
<dbReference type="InterPro" id="IPR036955">
    <property type="entry name" value="AP2/ERF_dom_sf"/>
</dbReference>
<dbReference type="GO" id="GO:0003700">
    <property type="term" value="F:DNA-binding transcription factor activity"/>
    <property type="evidence" value="ECO:0007669"/>
    <property type="project" value="InterPro"/>
</dbReference>
<evidence type="ECO:0000313" key="12">
    <source>
        <dbReference type="Proteomes" id="UP000238479"/>
    </source>
</evidence>
<feature type="domain" description="AP2/ERF" evidence="10">
    <location>
        <begin position="69"/>
        <end position="135"/>
    </location>
</feature>
<dbReference type="Proteomes" id="UP000238479">
    <property type="component" value="Chromosome 6"/>
</dbReference>
<dbReference type="Pfam" id="PF00847">
    <property type="entry name" value="AP2"/>
    <property type="match status" value="1"/>
</dbReference>
<dbReference type="GO" id="GO:0000976">
    <property type="term" value="F:transcription cis-regulatory region binding"/>
    <property type="evidence" value="ECO:0007669"/>
    <property type="project" value="TreeGrafter"/>
</dbReference>
<dbReference type="EMBL" id="PDCK01000044">
    <property type="protein sequence ID" value="PRQ28117.1"/>
    <property type="molecule type" value="Genomic_DNA"/>
</dbReference>
<dbReference type="PANTHER" id="PTHR31241:SF62">
    <property type="entry name" value="DEHYDRATION-RESPONSIVE ELEMENT-BINDING PROTEIN 2D"/>
    <property type="match status" value="1"/>
</dbReference>